<evidence type="ECO:0000313" key="12">
    <source>
        <dbReference type="Proteomes" id="UP000094336"/>
    </source>
</evidence>
<evidence type="ECO:0000256" key="6">
    <source>
        <dbReference type="ARBA" id="ARBA00023163"/>
    </source>
</evidence>
<dbReference type="Pfam" id="PF10232">
    <property type="entry name" value="Med8"/>
    <property type="match status" value="1"/>
</dbReference>
<dbReference type="OrthoDB" id="5329317at2759"/>
<dbReference type="GO" id="GO:0003712">
    <property type="term" value="F:transcription coregulator activity"/>
    <property type="evidence" value="ECO:0007669"/>
    <property type="project" value="InterPro"/>
</dbReference>
<dbReference type="InterPro" id="IPR019364">
    <property type="entry name" value="Mediatior_Med8_fun/met"/>
</dbReference>
<dbReference type="Proteomes" id="UP000094336">
    <property type="component" value="Unassembled WGS sequence"/>
</dbReference>
<dbReference type="EMBL" id="KV454426">
    <property type="protein sequence ID" value="ODQ82182.1"/>
    <property type="molecule type" value="Genomic_DNA"/>
</dbReference>
<comment type="function">
    <text evidence="9">Component of the Mediator complex, a coactivator involved in the regulated transcription of nearly all RNA polymerase II-dependent genes. Mediator functions as a bridge to convey information from gene-specific regulatory proteins to the basal RNA polymerase II transcription machinery. Mediator is recruited to promoters by direct interactions with regulatory proteins and serves as a scaffold for the assembly of a functional preinitiation complex with RNA polymerase II and the general transcription factors.</text>
</comment>
<accession>A0A1E3QYM2</accession>
<evidence type="ECO:0000256" key="3">
    <source>
        <dbReference type="ARBA" id="ARBA00020637"/>
    </source>
</evidence>
<evidence type="ECO:0000256" key="8">
    <source>
        <dbReference type="ARBA" id="ARBA00031261"/>
    </source>
</evidence>
<keyword evidence="4 9" id="KW-0805">Transcription regulation</keyword>
<dbReference type="STRING" id="984486.A0A1E3QYM2"/>
<dbReference type="Gene3D" id="1.20.58.1710">
    <property type="match status" value="1"/>
</dbReference>
<dbReference type="GO" id="GO:0070847">
    <property type="term" value="C:core mediator complex"/>
    <property type="evidence" value="ECO:0007669"/>
    <property type="project" value="TreeGrafter"/>
</dbReference>
<reference evidence="12" key="1">
    <citation type="submission" date="2016-05" db="EMBL/GenBank/DDBJ databases">
        <title>Comparative genomics of biotechnologically important yeasts.</title>
        <authorList>
            <consortium name="DOE Joint Genome Institute"/>
            <person name="Riley R."/>
            <person name="Haridas S."/>
            <person name="Wolfe K.H."/>
            <person name="Lopes M.R."/>
            <person name="Hittinger C.T."/>
            <person name="Goker M."/>
            <person name="Salamov A."/>
            <person name="Wisecaver J."/>
            <person name="Long T.M."/>
            <person name="Aerts A.L."/>
            <person name="Barry K."/>
            <person name="Choi C."/>
            <person name="Clum A."/>
            <person name="Coughlan A.Y."/>
            <person name="Deshpande S."/>
            <person name="Douglass A.P."/>
            <person name="Hanson S.J."/>
            <person name="Klenk H.-P."/>
            <person name="Labutti K."/>
            <person name="Lapidus A."/>
            <person name="Lindquist E."/>
            <person name="Lipzen A."/>
            <person name="Meier-Kolthoff J.P."/>
            <person name="Ohm R.A."/>
            <person name="Otillar R.P."/>
            <person name="Pangilinan J."/>
            <person name="Peng Y."/>
            <person name="Rokas A."/>
            <person name="Rosa C.A."/>
            <person name="Scheuner C."/>
            <person name="Sibirny A.A."/>
            <person name="Slot J.C."/>
            <person name="Stielow J.B."/>
            <person name="Sun H."/>
            <person name="Kurtzman C.P."/>
            <person name="Blackwell M."/>
            <person name="Grigoriev I.V."/>
            <person name="Jeffries T.W."/>
        </authorList>
    </citation>
    <scope>NUCLEOTIDE SEQUENCE [LARGE SCALE GENOMIC DNA]</scope>
    <source>
        <strain evidence="12">NRRL Y-12698</strain>
    </source>
</reference>
<keyword evidence="7 9" id="KW-0539">Nucleus</keyword>
<protein>
    <recommendedName>
        <fullName evidence="3 9">Mediator of RNA polymerase II transcription subunit 8</fullName>
    </recommendedName>
    <alternativeName>
        <fullName evidence="8 9">Mediator complex subunit 8</fullName>
    </alternativeName>
</protein>
<gene>
    <name evidence="9" type="primary">MED8</name>
    <name evidence="11" type="ORF">BABINDRAFT_5187</name>
</gene>
<dbReference type="PANTHER" id="PTHR13074">
    <property type="entry name" value="MEDIATOR OF RNA POLYMERASE II TRANSCRIPTION SUBUNIT 8"/>
    <property type="match status" value="1"/>
</dbReference>
<evidence type="ECO:0000256" key="10">
    <source>
        <dbReference type="SAM" id="MobiDB-lite"/>
    </source>
</evidence>
<organism evidence="11 12">
    <name type="scientific">Babjeviella inositovora NRRL Y-12698</name>
    <dbReference type="NCBI Taxonomy" id="984486"/>
    <lineage>
        <taxon>Eukaryota</taxon>
        <taxon>Fungi</taxon>
        <taxon>Dikarya</taxon>
        <taxon>Ascomycota</taxon>
        <taxon>Saccharomycotina</taxon>
        <taxon>Pichiomycetes</taxon>
        <taxon>Serinales incertae sedis</taxon>
        <taxon>Babjeviella</taxon>
    </lineage>
</organism>
<comment type="subcellular location">
    <subcellularLocation>
        <location evidence="1 9">Nucleus</location>
    </subcellularLocation>
</comment>
<sequence length="260" mass="29279">MSSILQRALGNNRHNNSNGSSMNNLKDTTTLASNHVDVALIPVEPLESLRTRLSQLTQSLAKLLDSLNSPSNNPNPADPTQPSRLPHFVSLQNQYNVINNQLVSIVQSLEAHQSVLLTHDAFPLPKFPTTKEQNLVTTLLRKKTVPEVVDWVNESMQLVDEQIRSNPASGNVTSLNDKFVDWCVQSMTEERDNYEFHGFQTMAELRDINNGASDNDVDMTKEEDEKAKRKEEELKKLAMSVNELLKFIYQGVDPRVLNQA</sequence>
<evidence type="ECO:0000256" key="7">
    <source>
        <dbReference type="ARBA" id="ARBA00023242"/>
    </source>
</evidence>
<evidence type="ECO:0000256" key="5">
    <source>
        <dbReference type="ARBA" id="ARBA00023159"/>
    </source>
</evidence>
<dbReference type="Gene3D" id="6.10.250.2610">
    <property type="match status" value="1"/>
</dbReference>
<evidence type="ECO:0000256" key="1">
    <source>
        <dbReference type="ARBA" id="ARBA00004123"/>
    </source>
</evidence>
<comment type="subunit">
    <text evidence="9">Component of the Mediator complex.</text>
</comment>
<keyword evidence="6 9" id="KW-0804">Transcription</keyword>
<keyword evidence="12" id="KW-1185">Reference proteome</keyword>
<evidence type="ECO:0000313" key="11">
    <source>
        <dbReference type="EMBL" id="ODQ82182.1"/>
    </source>
</evidence>
<feature type="region of interest" description="Disordered" evidence="10">
    <location>
        <begin position="65"/>
        <end position="85"/>
    </location>
</feature>
<dbReference type="AlphaFoldDB" id="A0A1E3QYM2"/>
<evidence type="ECO:0000256" key="9">
    <source>
        <dbReference type="RuleBase" id="RU364144"/>
    </source>
</evidence>
<dbReference type="GO" id="GO:0006357">
    <property type="term" value="P:regulation of transcription by RNA polymerase II"/>
    <property type="evidence" value="ECO:0007669"/>
    <property type="project" value="InterPro"/>
</dbReference>
<evidence type="ECO:0000256" key="4">
    <source>
        <dbReference type="ARBA" id="ARBA00023015"/>
    </source>
</evidence>
<keyword evidence="5 9" id="KW-0010">Activator</keyword>
<feature type="region of interest" description="Disordered" evidence="10">
    <location>
        <begin position="209"/>
        <end position="228"/>
    </location>
</feature>
<comment type="similarity">
    <text evidence="2 9">Belongs to the Mediator complex subunit 8 family.</text>
</comment>
<dbReference type="PANTHER" id="PTHR13074:SF9">
    <property type="entry name" value="MEDIATOR OF RNA POLYMERASE II TRANSCRIPTION SUBUNIT 8"/>
    <property type="match status" value="1"/>
</dbReference>
<feature type="compositionally biased region" description="Low complexity" evidence="10">
    <location>
        <begin position="65"/>
        <end position="75"/>
    </location>
</feature>
<dbReference type="RefSeq" id="XP_018987510.1">
    <property type="nucleotide sequence ID" value="XM_019132170.1"/>
</dbReference>
<dbReference type="GO" id="GO:0000978">
    <property type="term" value="F:RNA polymerase II cis-regulatory region sequence-specific DNA binding"/>
    <property type="evidence" value="ECO:0007669"/>
    <property type="project" value="TreeGrafter"/>
</dbReference>
<dbReference type="GeneID" id="30150023"/>
<name>A0A1E3QYM2_9ASCO</name>
<proteinExistence type="inferred from homology"/>
<evidence type="ECO:0000256" key="2">
    <source>
        <dbReference type="ARBA" id="ARBA00005716"/>
    </source>
</evidence>
<dbReference type="GO" id="GO:0016592">
    <property type="term" value="C:mediator complex"/>
    <property type="evidence" value="ECO:0007669"/>
    <property type="project" value="InterPro"/>
</dbReference>
<feature type="compositionally biased region" description="Basic and acidic residues" evidence="10">
    <location>
        <begin position="218"/>
        <end position="228"/>
    </location>
</feature>